<proteinExistence type="predicted"/>
<sequence length="73" mass="7989">MEPATRCAAAGCPATTLTVQSKELLQTPKQYTFIRLVQPYNYKSILGFLASLLEAPILAPVTTEYGLSKVNEQ</sequence>
<evidence type="ECO:0000313" key="1">
    <source>
        <dbReference type="EMBL" id="SOQ37866.1"/>
    </source>
</evidence>
<reference evidence="1" key="1">
    <citation type="submission" date="2016-07" db="EMBL/GenBank/DDBJ databases">
        <authorList>
            <person name="Bretaudeau A."/>
        </authorList>
    </citation>
    <scope>NUCLEOTIDE SEQUENCE</scope>
    <source>
        <strain evidence="1">Rice</strain>
        <tissue evidence="1">Whole body</tissue>
    </source>
</reference>
<accession>A0A2H1VAP9</accession>
<gene>
    <name evidence="1" type="ORF">SFRICE_034639</name>
</gene>
<dbReference type="EMBL" id="ODYU01001528">
    <property type="protein sequence ID" value="SOQ37866.1"/>
    <property type="molecule type" value="Genomic_DNA"/>
</dbReference>
<name>A0A2H1VAP9_SPOFR</name>
<organism evidence="1">
    <name type="scientific">Spodoptera frugiperda</name>
    <name type="common">Fall armyworm</name>
    <dbReference type="NCBI Taxonomy" id="7108"/>
    <lineage>
        <taxon>Eukaryota</taxon>
        <taxon>Metazoa</taxon>
        <taxon>Ecdysozoa</taxon>
        <taxon>Arthropoda</taxon>
        <taxon>Hexapoda</taxon>
        <taxon>Insecta</taxon>
        <taxon>Pterygota</taxon>
        <taxon>Neoptera</taxon>
        <taxon>Endopterygota</taxon>
        <taxon>Lepidoptera</taxon>
        <taxon>Glossata</taxon>
        <taxon>Ditrysia</taxon>
        <taxon>Noctuoidea</taxon>
        <taxon>Noctuidae</taxon>
        <taxon>Amphipyrinae</taxon>
        <taxon>Spodoptera</taxon>
    </lineage>
</organism>
<dbReference type="AlphaFoldDB" id="A0A2H1VAP9"/>
<protein>
    <submittedName>
        <fullName evidence="1">SFRICE_034639</fullName>
    </submittedName>
</protein>